<dbReference type="SUPFAM" id="SSF81296">
    <property type="entry name" value="E set domains"/>
    <property type="match status" value="1"/>
</dbReference>
<sequence length="577" mass="64924">MSEFSGTLGVSTRERGHQFAVWAPNAKAVSVVGTMNDWNPEAHPMQAIDGGIWWCDIDGCENGAEYKFQIQTADDEPLLKNDPRARKLTNSIGNSVVYDDDFEWEVTDFELPPVHERVIYEIHIGTFNKPEDGNGTFASAIEKLPELQALGVNVVELMPINEFAGDISWGYNPAHPYAVEEAYGGPDGLKRFVDAAHKAGIGVVLDVVYNHFGPSDMDIWQFDGWSENDKGGIYFYNDHRSATPWGDSRPDYGRPEVRSYIYDNALMWLSEFKADGLRMDMVPYIRCVSGADTGEDDIPEAYELIQKINGDIRERFPHKMTIAEDLHEHHFITDAIEDGGCGYTNQWDATFLRPIRITLAQTNDEYVDLQKVEGSLLHIYSGNAYARVVYTESHDEVANERARVVEQIAPGNVDSDYFARQKGMLAGALTLTSAGIPMLFQGQDFKEAGWFNDENDLDWSRKERFAEYAEAYKQLVALRKNTNGNSAGLTGGNTEIVHRDDDNKVIGYKRSNDVGSQNVYVYIQLSNNTTDNYRLDGLAPETACLFAWSDGLKTEELEENDGYVKMLPYSIMIFAEK</sequence>
<dbReference type="SMART" id="SM00642">
    <property type="entry name" value="Aamy"/>
    <property type="match status" value="1"/>
</dbReference>
<dbReference type="InterPro" id="IPR014756">
    <property type="entry name" value="Ig_E-set"/>
</dbReference>
<dbReference type="RefSeq" id="WP_075608346.1">
    <property type="nucleotide sequence ID" value="NZ_CP052766.1"/>
</dbReference>
<dbReference type="InterPro" id="IPR004193">
    <property type="entry name" value="Glyco_hydro_13_N"/>
</dbReference>
<name>A0A6M4MAX7_9ALTE</name>
<dbReference type="Proteomes" id="UP000219285">
    <property type="component" value="Chromosome"/>
</dbReference>
<dbReference type="Gene3D" id="2.60.40.10">
    <property type="entry name" value="Immunoglobulins"/>
    <property type="match status" value="1"/>
</dbReference>
<dbReference type="OrthoDB" id="9800174at2"/>
<dbReference type="InterPro" id="IPR044143">
    <property type="entry name" value="GlgB_N_E_set_prok"/>
</dbReference>
<feature type="domain" description="Glycosyl hydrolase family 13 catalytic" evidence="3">
    <location>
        <begin position="121"/>
        <end position="479"/>
    </location>
</feature>
<feature type="active site" description="Proton donor" evidence="2">
    <location>
        <position position="324"/>
    </location>
</feature>
<dbReference type="Pfam" id="PF00128">
    <property type="entry name" value="Alpha-amylase"/>
    <property type="match status" value="2"/>
</dbReference>
<keyword evidence="5" id="KW-1185">Reference proteome</keyword>
<dbReference type="GO" id="GO:0003844">
    <property type="term" value="F:1,4-alpha-glucan branching enzyme activity"/>
    <property type="evidence" value="ECO:0007669"/>
    <property type="project" value="InterPro"/>
</dbReference>
<organism evidence="4 5">
    <name type="scientific">Alteromonas pelagimontana</name>
    <dbReference type="NCBI Taxonomy" id="1858656"/>
    <lineage>
        <taxon>Bacteria</taxon>
        <taxon>Pseudomonadati</taxon>
        <taxon>Pseudomonadota</taxon>
        <taxon>Gammaproteobacteria</taxon>
        <taxon>Alteromonadales</taxon>
        <taxon>Alteromonadaceae</taxon>
        <taxon>Alteromonas/Salinimonas group</taxon>
        <taxon>Alteromonas</taxon>
    </lineage>
</organism>
<dbReference type="InterPro" id="IPR013783">
    <property type="entry name" value="Ig-like_fold"/>
</dbReference>
<evidence type="ECO:0000256" key="1">
    <source>
        <dbReference type="ARBA" id="ARBA00023277"/>
    </source>
</evidence>
<dbReference type="GO" id="GO:0004553">
    <property type="term" value="F:hydrolase activity, hydrolyzing O-glycosyl compounds"/>
    <property type="evidence" value="ECO:0007669"/>
    <property type="project" value="InterPro"/>
</dbReference>
<dbReference type="InterPro" id="IPR037439">
    <property type="entry name" value="Branching_enzy"/>
</dbReference>
<evidence type="ECO:0000259" key="3">
    <source>
        <dbReference type="SMART" id="SM00642"/>
    </source>
</evidence>
<dbReference type="InterPro" id="IPR006047">
    <property type="entry name" value="GH13_cat_dom"/>
</dbReference>
<dbReference type="Gene3D" id="3.20.20.80">
    <property type="entry name" value="Glycosidases"/>
    <property type="match status" value="1"/>
</dbReference>
<dbReference type="PIRSF" id="PIRSF000463">
    <property type="entry name" value="GlgB"/>
    <property type="match status" value="1"/>
</dbReference>
<accession>A0A6M4MAX7</accession>
<evidence type="ECO:0000256" key="2">
    <source>
        <dbReference type="PIRSR" id="PIRSR000463-1"/>
    </source>
</evidence>
<dbReference type="PANTHER" id="PTHR43651">
    <property type="entry name" value="1,4-ALPHA-GLUCAN-BRANCHING ENZYME"/>
    <property type="match status" value="1"/>
</dbReference>
<evidence type="ECO:0000313" key="4">
    <source>
        <dbReference type="EMBL" id="QJR80344.1"/>
    </source>
</evidence>
<reference evidence="4 5" key="2">
    <citation type="submission" date="2020-04" db="EMBL/GenBank/DDBJ databases">
        <title>Complete genome sequence of Alteromonas pelagimontana 5.12T.</title>
        <authorList>
            <person name="Sinha R.K."/>
            <person name="Krishnan K.P."/>
            <person name="Kurian J.P."/>
        </authorList>
    </citation>
    <scope>NUCLEOTIDE SEQUENCE [LARGE SCALE GENOMIC DNA]</scope>
    <source>
        <strain evidence="4 5">5.12</strain>
    </source>
</reference>
<dbReference type="GO" id="GO:0005978">
    <property type="term" value="P:glycogen biosynthetic process"/>
    <property type="evidence" value="ECO:0007669"/>
    <property type="project" value="InterPro"/>
</dbReference>
<dbReference type="InterPro" id="IPR017853">
    <property type="entry name" value="GH"/>
</dbReference>
<dbReference type="SUPFAM" id="SSF51445">
    <property type="entry name" value="(Trans)glycosidases"/>
    <property type="match status" value="1"/>
</dbReference>
<evidence type="ECO:0000313" key="5">
    <source>
        <dbReference type="Proteomes" id="UP000219285"/>
    </source>
</evidence>
<proteinExistence type="predicted"/>
<dbReference type="EMBL" id="CP052766">
    <property type="protein sequence ID" value="QJR80344.1"/>
    <property type="molecule type" value="Genomic_DNA"/>
</dbReference>
<keyword evidence="1" id="KW-0119">Carbohydrate metabolism</keyword>
<dbReference type="KEGG" id="apel:CA267_005920"/>
<gene>
    <name evidence="4" type="ORF">CA267_005920</name>
</gene>
<feature type="active site" description="Nucleophile" evidence="2">
    <location>
        <position position="280"/>
    </location>
</feature>
<protein>
    <submittedName>
        <fullName evidence="4">1,4-alpha-glucan branching protein</fullName>
    </submittedName>
</protein>
<dbReference type="AlphaFoldDB" id="A0A6M4MAX7"/>
<dbReference type="Pfam" id="PF02922">
    <property type="entry name" value="CBM_48"/>
    <property type="match status" value="1"/>
</dbReference>
<dbReference type="CDD" id="cd11325">
    <property type="entry name" value="AmyAc_GTHase"/>
    <property type="match status" value="1"/>
</dbReference>
<reference evidence="5" key="1">
    <citation type="submission" date="2014-12" db="EMBL/GenBank/DDBJ databases">
        <title>Complete genome sequence of a multi-drug resistant Klebsiella pneumoniae.</title>
        <authorList>
            <person name="Hua X."/>
            <person name="Chen Q."/>
            <person name="Li X."/>
            <person name="Feng Y."/>
            <person name="Ruan Z."/>
            <person name="Yu Y."/>
        </authorList>
    </citation>
    <scope>NUCLEOTIDE SEQUENCE [LARGE SCALE GENOMIC DNA]</scope>
    <source>
        <strain evidence="5">5.12</strain>
    </source>
</reference>
<dbReference type="PANTHER" id="PTHR43651:SF11">
    <property type="entry name" value="MALTO-OLIGOSYLTREHALOSE TREHALOHYDROLASE"/>
    <property type="match status" value="1"/>
</dbReference>
<dbReference type="CDD" id="cd02855">
    <property type="entry name" value="E_set_GBE_prok_N"/>
    <property type="match status" value="1"/>
</dbReference>